<feature type="domain" description="DUF7246" evidence="2">
    <location>
        <begin position="2"/>
        <end position="92"/>
    </location>
</feature>
<dbReference type="InterPro" id="IPR055670">
    <property type="entry name" value="DUF7246"/>
</dbReference>
<evidence type="ECO:0000256" key="1">
    <source>
        <dbReference type="SAM" id="MobiDB-lite"/>
    </source>
</evidence>
<keyword evidence="4" id="KW-1185">Reference proteome</keyword>
<feature type="compositionally biased region" description="Basic and acidic residues" evidence="1">
    <location>
        <begin position="91"/>
        <end position="105"/>
    </location>
</feature>
<sequence>MSRRRKLPGLPHDWIESRELVINGRHVSPGVELSIRGERGRFRFVKHVIRPERGVEWIDVWGGPKGCPQLRAFRPEDVRRVHRIKRTDKGILDERREARATERSESSTQPLRPSETRPDRQPLTTRPSSARVAPAARPTSAASPTPRRRSRTTPTSTAPRSSSRTSSASAPSSASSRRPSPATSSTAAHARR</sequence>
<feature type="compositionally biased region" description="Low complexity" evidence="1">
    <location>
        <begin position="152"/>
        <end position="192"/>
    </location>
</feature>
<feature type="compositionally biased region" description="Low complexity" evidence="1">
    <location>
        <begin position="125"/>
        <end position="145"/>
    </location>
</feature>
<organism evidence="3 4">
    <name type="scientific">Microbacterium phage Honk</name>
    <dbReference type="NCBI Taxonomy" id="2836095"/>
    <lineage>
        <taxon>Viruses</taxon>
        <taxon>Duplodnaviria</taxon>
        <taxon>Heunggongvirae</taxon>
        <taxon>Uroviricota</taxon>
        <taxon>Caudoviricetes</taxon>
        <taxon>Casidaviridae</taxon>
        <taxon>Honkvirus</taxon>
        <taxon>Honkvirus honk</taxon>
    </lineage>
</organism>
<accession>A0A8F3INV3</accession>
<proteinExistence type="predicted"/>
<feature type="region of interest" description="Disordered" evidence="1">
    <location>
        <begin position="91"/>
        <end position="192"/>
    </location>
</feature>
<dbReference type="EMBL" id="MW862981">
    <property type="protein sequence ID" value="QWY81892.1"/>
    <property type="molecule type" value="Genomic_DNA"/>
</dbReference>
<protein>
    <recommendedName>
        <fullName evidence="2">DUF7246 domain-containing protein</fullName>
    </recommendedName>
</protein>
<dbReference type="Pfam" id="PF23904">
    <property type="entry name" value="DUF7246"/>
    <property type="match status" value="1"/>
</dbReference>
<dbReference type="Proteomes" id="UP000693682">
    <property type="component" value="Segment"/>
</dbReference>
<evidence type="ECO:0000313" key="3">
    <source>
        <dbReference type="EMBL" id="QWY81892.1"/>
    </source>
</evidence>
<name>A0A8F3INV3_9CAUD</name>
<evidence type="ECO:0000259" key="2">
    <source>
        <dbReference type="Pfam" id="PF23904"/>
    </source>
</evidence>
<gene>
    <name evidence="3" type="primary">69</name>
    <name evidence="3" type="ORF">SEA_HONK_69</name>
</gene>
<reference evidence="3" key="1">
    <citation type="submission" date="2021-04" db="EMBL/GenBank/DDBJ databases">
        <authorList>
            <person name="Ulbrich M."/>
            <person name="Aldana K.S."/>
            <person name="Brown J.W."/>
            <person name="Campbell D.M."/>
            <person name="Chai A.E."/>
            <person name="Dalson K.A."/>
            <person name="Dembinski E."/>
            <person name="Gomez D.E."/>
            <person name="Gupta K."/>
            <person name="Guyot M."/>
            <person name="Hocutt K.M."/>
            <person name="Holsinger J.M."/>
            <person name="Ibarra L.A."/>
            <person name="Jeon T.-Y."/>
            <person name="Mackenzie M."/>
            <person name="Marquez I.-P.P."/>
            <person name="Mathenge R.W."/>
            <person name="Mo B.F."/>
            <person name="Nelson S."/>
            <person name="Zepeda J."/>
            <person name="Zhang L.J."/>
            <person name="Ngo R."/>
            <person name="Tse V.Y."/>
            <person name="Garlena R.A."/>
            <person name="Russell D.A."/>
            <person name="Pope W.H."/>
            <person name="Jacobs-Sera D."/>
            <person name="Hatfull G.F."/>
            <person name="Reddi K."/>
            <person name="Moberg-Parker J."/>
            <person name="Freise A.C."/>
        </authorList>
    </citation>
    <scope>NUCLEOTIDE SEQUENCE</scope>
</reference>
<evidence type="ECO:0000313" key="4">
    <source>
        <dbReference type="Proteomes" id="UP000693682"/>
    </source>
</evidence>